<sequence>MSLEIESTDVIRLIQQFLKENNLPNTLKALQDETSVVLNTVESADTFTTEIEEGRWDSVLKTVGQLRVPQRKLVDLYEQIIIELIEMRELGAARTLLRQTDPMFVLREKFPDRYLALEQLLSRTFFDPKEAYPGDSSKEQRRQAIAKALSSEVTVVPPSRLITLLGQAIKWQQHQGLLPPDVSYDLFQGKVPTVQSEEDTVPSKCYNTIKFPKKQHAECVAFSPDGQYMVTGSVDGFIEVWNYLTAKLRKDLKFQAEDKLMLMEDAVLCLAFSRNSELLASGSQDGRVKIWKVHSGQCVRKFTPAHAQGVTSVCFSKDSTQIVTGSFDQTVRLHGLKSGKTLKEYRGHTSFVNTVAFSSDMTKVISGSSDGTVKIWDYKTTECLFTVTPTQALANTTIGGSPTVNSIALVPRSNEQFVMCNKSAITYLMSIKGRILSKYTDESIRTEFVSITISPKAEILYCVGEDSQLYSFNLETGKLLSTIKLTEAEVIGIVHHPFSNILAVYTDDGKVHLWKP</sequence>
<dbReference type="PROSITE" id="PS50896">
    <property type="entry name" value="LISH"/>
    <property type="match status" value="1"/>
</dbReference>
<dbReference type="PROSITE" id="PS50294">
    <property type="entry name" value="WD_REPEATS_REGION"/>
    <property type="match status" value="3"/>
</dbReference>
<evidence type="ECO:0000256" key="5">
    <source>
        <dbReference type="ARBA" id="ARBA00023187"/>
    </source>
</evidence>
<comment type="similarity">
    <text evidence="7">Belongs to the WD repeat SMU1 family.</text>
</comment>
<evidence type="ECO:0000259" key="9">
    <source>
        <dbReference type="PROSITE" id="PS50897"/>
    </source>
</evidence>
<accession>A0ABR2WAU5</accession>
<dbReference type="InterPro" id="IPR054532">
    <property type="entry name" value="TPL_SMU1_LisH-like"/>
</dbReference>
<dbReference type="Pfam" id="PF17814">
    <property type="entry name" value="LisH_TPL"/>
    <property type="match status" value="1"/>
</dbReference>
<evidence type="ECO:0000256" key="3">
    <source>
        <dbReference type="ARBA" id="ARBA00022664"/>
    </source>
</evidence>
<organism evidence="10 11">
    <name type="scientific">Basidiobolus ranarum</name>
    <dbReference type="NCBI Taxonomy" id="34480"/>
    <lineage>
        <taxon>Eukaryota</taxon>
        <taxon>Fungi</taxon>
        <taxon>Fungi incertae sedis</taxon>
        <taxon>Zoopagomycota</taxon>
        <taxon>Entomophthoromycotina</taxon>
        <taxon>Basidiobolomycetes</taxon>
        <taxon>Basidiobolales</taxon>
        <taxon>Basidiobolaceae</taxon>
        <taxon>Basidiobolus</taxon>
    </lineage>
</organism>
<keyword evidence="4" id="KW-0677">Repeat</keyword>
<keyword evidence="11" id="KW-1185">Reference proteome</keyword>
<proteinExistence type="inferred from homology"/>
<evidence type="ECO:0000256" key="1">
    <source>
        <dbReference type="ARBA" id="ARBA00004123"/>
    </source>
</evidence>
<gene>
    <name evidence="10" type="ORF">K7432_000732</name>
</gene>
<dbReference type="SMART" id="SM00667">
    <property type="entry name" value="LisH"/>
    <property type="match status" value="1"/>
</dbReference>
<evidence type="ECO:0000313" key="11">
    <source>
        <dbReference type="Proteomes" id="UP001479436"/>
    </source>
</evidence>
<dbReference type="EMBL" id="JASJQH010006889">
    <property type="protein sequence ID" value="KAK9728910.1"/>
    <property type="molecule type" value="Genomic_DNA"/>
</dbReference>
<feature type="domain" description="CTLH" evidence="9">
    <location>
        <begin position="40"/>
        <end position="92"/>
    </location>
</feature>
<dbReference type="InterPro" id="IPR015943">
    <property type="entry name" value="WD40/YVTN_repeat-like_dom_sf"/>
</dbReference>
<dbReference type="Proteomes" id="UP001479436">
    <property type="component" value="Unassembled WGS sequence"/>
</dbReference>
<feature type="repeat" description="WD" evidence="8">
    <location>
        <begin position="303"/>
        <end position="344"/>
    </location>
</feature>
<dbReference type="PANTHER" id="PTHR22848">
    <property type="entry name" value="WD40 REPEAT PROTEIN"/>
    <property type="match status" value="1"/>
</dbReference>
<feature type="repeat" description="WD" evidence="8">
    <location>
        <begin position="220"/>
        <end position="251"/>
    </location>
</feature>
<feature type="repeat" description="WD" evidence="8">
    <location>
        <begin position="260"/>
        <end position="301"/>
    </location>
</feature>
<dbReference type="InterPro" id="IPR036322">
    <property type="entry name" value="WD40_repeat_dom_sf"/>
</dbReference>
<dbReference type="InterPro" id="IPR006595">
    <property type="entry name" value="CTLH_C"/>
</dbReference>
<keyword evidence="3" id="KW-0507">mRNA processing</keyword>
<keyword evidence="6" id="KW-0539">Nucleus</keyword>
<evidence type="ECO:0000313" key="10">
    <source>
        <dbReference type="EMBL" id="KAK9728910.1"/>
    </source>
</evidence>
<keyword evidence="2 8" id="KW-0853">WD repeat</keyword>
<dbReference type="InterPro" id="IPR001680">
    <property type="entry name" value="WD40_rpt"/>
</dbReference>
<comment type="caution">
    <text evidence="10">The sequence shown here is derived from an EMBL/GenBank/DDBJ whole genome shotgun (WGS) entry which is preliminary data.</text>
</comment>
<name>A0ABR2WAU5_9FUNG</name>
<evidence type="ECO:0000256" key="7">
    <source>
        <dbReference type="ARBA" id="ARBA00025801"/>
    </source>
</evidence>
<dbReference type="CDD" id="cd00200">
    <property type="entry name" value="WD40"/>
    <property type="match status" value="1"/>
</dbReference>
<dbReference type="InterPro" id="IPR045184">
    <property type="entry name" value="SMU1"/>
</dbReference>
<dbReference type="Gene3D" id="2.130.10.10">
    <property type="entry name" value="YVTN repeat-like/Quinoprotein amine dehydrogenase"/>
    <property type="match status" value="2"/>
</dbReference>
<comment type="subcellular location">
    <subcellularLocation>
        <location evidence="1">Nucleus</location>
    </subcellularLocation>
</comment>
<evidence type="ECO:0000256" key="2">
    <source>
        <dbReference type="ARBA" id="ARBA00022574"/>
    </source>
</evidence>
<dbReference type="SUPFAM" id="SSF50978">
    <property type="entry name" value="WD40 repeat-like"/>
    <property type="match status" value="1"/>
</dbReference>
<dbReference type="InterPro" id="IPR006594">
    <property type="entry name" value="LisH"/>
</dbReference>
<dbReference type="PRINTS" id="PR00320">
    <property type="entry name" value="GPROTEINBRPT"/>
</dbReference>
<protein>
    <recommendedName>
        <fullName evidence="9">CTLH domain-containing protein</fullName>
    </recommendedName>
</protein>
<evidence type="ECO:0000256" key="6">
    <source>
        <dbReference type="ARBA" id="ARBA00023242"/>
    </source>
</evidence>
<evidence type="ECO:0000256" key="4">
    <source>
        <dbReference type="ARBA" id="ARBA00022737"/>
    </source>
</evidence>
<reference evidence="10 11" key="1">
    <citation type="submission" date="2023-04" db="EMBL/GenBank/DDBJ databases">
        <title>Genome of Basidiobolus ranarum AG-B5.</title>
        <authorList>
            <person name="Stajich J.E."/>
            <person name="Carter-House D."/>
            <person name="Gryganskyi A."/>
        </authorList>
    </citation>
    <scope>NUCLEOTIDE SEQUENCE [LARGE SCALE GENOMIC DNA]</scope>
    <source>
        <strain evidence="10 11">AG-B5</strain>
    </source>
</reference>
<feature type="repeat" description="WD" evidence="8">
    <location>
        <begin position="345"/>
        <end position="386"/>
    </location>
</feature>
<keyword evidence="5" id="KW-0508">mRNA splicing</keyword>
<evidence type="ECO:0000256" key="8">
    <source>
        <dbReference type="PROSITE-ProRule" id="PRU00221"/>
    </source>
</evidence>
<dbReference type="SMART" id="SM00320">
    <property type="entry name" value="WD40"/>
    <property type="match status" value="6"/>
</dbReference>
<dbReference type="InterPro" id="IPR020472">
    <property type="entry name" value="WD40_PAC1"/>
</dbReference>
<dbReference type="Pfam" id="PF00400">
    <property type="entry name" value="WD40"/>
    <property type="match status" value="4"/>
</dbReference>
<dbReference type="PROSITE" id="PS50082">
    <property type="entry name" value="WD_REPEATS_2"/>
    <property type="match status" value="4"/>
</dbReference>
<dbReference type="PROSITE" id="PS50897">
    <property type="entry name" value="CTLH"/>
    <property type="match status" value="1"/>
</dbReference>